<evidence type="ECO:0000313" key="11">
    <source>
        <dbReference type="Proteomes" id="UP000789738"/>
    </source>
</evidence>
<dbReference type="Gene3D" id="3.40.50.510">
    <property type="entry name" value="Phosphotransferase system, mannose-type IIA component"/>
    <property type="match status" value="1"/>
</dbReference>
<evidence type="ECO:0000256" key="1">
    <source>
        <dbReference type="ARBA" id="ARBA00004496"/>
    </source>
</evidence>
<dbReference type="GO" id="GO:0016020">
    <property type="term" value="C:membrane"/>
    <property type="evidence" value="ECO:0007669"/>
    <property type="project" value="InterPro"/>
</dbReference>
<dbReference type="InterPro" id="IPR036662">
    <property type="entry name" value="PTS_EIIA_man-typ_sf"/>
</dbReference>
<evidence type="ECO:0000256" key="7">
    <source>
        <dbReference type="ARBA" id="ARBA00022777"/>
    </source>
</evidence>
<dbReference type="Proteomes" id="UP001189143">
    <property type="component" value="Unassembled WGS sequence"/>
</dbReference>
<evidence type="ECO:0000256" key="4">
    <source>
        <dbReference type="ARBA" id="ARBA00022597"/>
    </source>
</evidence>
<keyword evidence="3" id="KW-0963">Cytoplasm</keyword>
<evidence type="ECO:0000259" key="8">
    <source>
        <dbReference type="PROSITE" id="PS51096"/>
    </source>
</evidence>
<comment type="subcellular location">
    <subcellularLocation>
        <location evidence="1">Cytoplasm</location>
    </subcellularLocation>
</comment>
<reference evidence="10" key="2">
    <citation type="submission" date="2022-10" db="EMBL/GenBank/DDBJ databases">
        <authorList>
            <person name="Aires J."/>
            <person name="Mesa V."/>
        </authorList>
    </citation>
    <scope>NUCLEOTIDE SEQUENCE</scope>
    <source>
        <strain evidence="10">Clostridium neonatale JD116</strain>
    </source>
</reference>
<accession>A0AA86MK67</accession>
<keyword evidence="2" id="KW-0813">Transport</keyword>
<keyword evidence="4" id="KW-0762">Sugar transport</keyword>
<dbReference type="InterPro" id="IPR033887">
    <property type="entry name" value="PTS_IIA_man"/>
</dbReference>
<evidence type="ECO:0000256" key="5">
    <source>
        <dbReference type="ARBA" id="ARBA00022679"/>
    </source>
</evidence>
<dbReference type="CDD" id="cd00006">
    <property type="entry name" value="PTS_IIA_man"/>
    <property type="match status" value="1"/>
</dbReference>
<dbReference type="EMBL" id="CAKJVE010000001">
    <property type="protein sequence ID" value="CAG9701889.1"/>
    <property type="molecule type" value="Genomic_DNA"/>
</dbReference>
<dbReference type="InterPro" id="IPR004701">
    <property type="entry name" value="PTS_EIIA_man-typ"/>
</dbReference>
<dbReference type="Pfam" id="PF03610">
    <property type="entry name" value="EIIA-man"/>
    <property type="match status" value="1"/>
</dbReference>
<dbReference type="GO" id="GO:0009401">
    <property type="term" value="P:phosphoenolpyruvate-dependent sugar phosphotransferase system"/>
    <property type="evidence" value="ECO:0007669"/>
    <property type="project" value="UniProtKB-KW"/>
</dbReference>
<dbReference type="GO" id="GO:0016301">
    <property type="term" value="F:kinase activity"/>
    <property type="evidence" value="ECO:0007669"/>
    <property type="project" value="UniProtKB-KW"/>
</dbReference>
<dbReference type="RefSeq" id="WP_210886613.1">
    <property type="nucleotide sequence ID" value="NZ_CAKJVE010000001.1"/>
</dbReference>
<dbReference type="PANTHER" id="PTHR33799">
    <property type="entry name" value="PTS PERMEASE-RELATED-RELATED"/>
    <property type="match status" value="1"/>
</dbReference>
<evidence type="ECO:0000313" key="9">
    <source>
        <dbReference type="EMBL" id="CAG9701889.1"/>
    </source>
</evidence>
<dbReference type="EC" id="2.7.1.-" evidence="10"/>
<organism evidence="9 11">
    <name type="scientific">Clostridium neonatale</name>
    <dbReference type="NCBI Taxonomy" id="137838"/>
    <lineage>
        <taxon>Bacteria</taxon>
        <taxon>Bacillati</taxon>
        <taxon>Bacillota</taxon>
        <taxon>Clostridia</taxon>
        <taxon>Eubacteriales</taxon>
        <taxon>Clostridiaceae</taxon>
        <taxon>Clostridium</taxon>
    </lineage>
</organism>
<dbReference type="PROSITE" id="PS51096">
    <property type="entry name" value="PTS_EIIA_TYPE_4"/>
    <property type="match status" value="1"/>
</dbReference>
<dbReference type="NCBIfam" id="NF040761">
    <property type="entry name" value="AgaF"/>
    <property type="match status" value="1"/>
</dbReference>
<protein>
    <submittedName>
        <fullName evidence="10">N-acetylgalactosamine PTS system EIIA component</fullName>
        <ecNumber evidence="10">2.7.1.-</ecNumber>
    </submittedName>
    <submittedName>
        <fullName evidence="9">PTS system, N-acetylgalactosamine-specific IIA component</fullName>
    </submittedName>
</protein>
<dbReference type="GO" id="GO:0005737">
    <property type="term" value="C:cytoplasm"/>
    <property type="evidence" value="ECO:0007669"/>
    <property type="project" value="UniProtKB-SubCell"/>
</dbReference>
<proteinExistence type="predicted"/>
<dbReference type="InterPro" id="IPR051471">
    <property type="entry name" value="Bacterial_PTS_sugar_comp"/>
</dbReference>
<evidence type="ECO:0000313" key="10">
    <source>
        <dbReference type="EMBL" id="CAI3692898.1"/>
    </source>
</evidence>
<dbReference type="Proteomes" id="UP000789738">
    <property type="component" value="Unassembled WGS sequence"/>
</dbReference>
<keyword evidence="7" id="KW-0418">Kinase</keyword>
<evidence type="ECO:0000256" key="3">
    <source>
        <dbReference type="ARBA" id="ARBA00022490"/>
    </source>
</evidence>
<gene>
    <name evidence="10" type="ORF">CNEO2_880010</name>
    <name evidence="9" type="ORF">CNEO_10360</name>
</gene>
<dbReference type="EMBL" id="CAMTCP010000290">
    <property type="protein sequence ID" value="CAI3692898.1"/>
    <property type="molecule type" value="Genomic_DNA"/>
</dbReference>
<dbReference type="AlphaFoldDB" id="A0AA86MK67"/>
<evidence type="ECO:0000256" key="2">
    <source>
        <dbReference type="ARBA" id="ARBA00022448"/>
    </source>
</evidence>
<dbReference type="PANTHER" id="PTHR33799:SF1">
    <property type="entry name" value="PTS SYSTEM MANNOSE-SPECIFIC EIIAB COMPONENT-RELATED"/>
    <property type="match status" value="1"/>
</dbReference>
<evidence type="ECO:0000256" key="6">
    <source>
        <dbReference type="ARBA" id="ARBA00022683"/>
    </source>
</evidence>
<keyword evidence="5 10" id="KW-0808">Transferase</keyword>
<sequence length="144" mass="15398">MLGLILTGHGHFATGLNSSMKLIAGEKEDMGIVDFEENDSIEILKGKLEKAIDSLKECDGILILCDLTGGSPFKAAVELSLESGKNIKVIGGTNLLMLIETSMALTYENNLDSLVSLAVETGKNAVNEYKLIEHNDNNEGSEGI</sequence>
<dbReference type="SUPFAM" id="SSF53062">
    <property type="entry name" value="PTS system fructose IIA component-like"/>
    <property type="match status" value="1"/>
</dbReference>
<feature type="domain" description="PTS EIIA type-4" evidence="8">
    <location>
        <begin position="1"/>
        <end position="126"/>
    </location>
</feature>
<name>A0AA86MK67_9CLOT</name>
<keyword evidence="6" id="KW-0598">Phosphotransferase system</keyword>
<reference evidence="9" key="1">
    <citation type="submission" date="2021-10" db="EMBL/GenBank/DDBJ databases">
        <authorList>
            <person name="Mesa V."/>
        </authorList>
    </citation>
    <scope>NUCLEOTIDE SEQUENCE</scope>
    <source>
        <strain evidence="9">CC3_PB</strain>
    </source>
</reference>
<comment type="caution">
    <text evidence="9">The sequence shown here is derived from an EMBL/GenBank/DDBJ whole genome shotgun (WGS) entry which is preliminary data.</text>
</comment>